<dbReference type="Proteomes" id="UP000235371">
    <property type="component" value="Unassembled WGS sequence"/>
</dbReference>
<dbReference type="EMBL" id="KZ613843">
    <property type="protein sequence ID" value="PMD57879.1"/>
    <property type="molecule type" value="Genomic_DNA"/>
</dbReference>
<sequence>MMRALSWLSNLDISLPFPSSFSPPLSFQGYDQGLFYSLICDRLNLLYSAYVALYCTLFVKETVFDKPRPQPSTFNSPIPTMGQHHRDLCNAVSAECPVSATLYGYYPNLGANAFFAALFGLLLVAQLIIGTWTRTWTFMFAVGLGIFGEMVGYIGRLIMHQNPWSDAGFETQICCLVLAPSFLAAGIYLTLKHMVLYCGPEYSRLKAKWYPWIFIGSDLGSIIVQAIGGGVAASAKNSTNPALLTAGDALIIAGISLQSVTMGVCGIMVLDFFLRRRKARTDDKTEAEGTTDTSLDATTLTNDVHTRSPLRFKIFCWAIGFAFLTILIRCLYRIPEMAGGWGNPRMRNEPVFLGLDGAMVALASIAFTVAHPGFMFPPMRKGKKARSS</sequence>
<reference evidence="6 7" key="1">
    <citation type="submission" date="2016-04" db="EMBL/GenBank/DDBJ databases">
        <title>A degradative enzymes factory behind the ericoid mycorrhizal symbiosis.</title>
        <authorList>
            <consortium name="DOE Joint Genome Institute"/>
            <person name="Martino E."/>
            <person name="Morin E."/>
            <person name="Grelet G."/>
            <person name="Kuo A."/>
            <person name="Kohler A."/>
            <person name="Daghino S."/>
            <person name="Barry K."/>
            <person name="Choi C."/>
            <person name="Cichocki N."/>
            <person name="Clum A."/>
            <person name="Copeland A."/>
            <person name="Hainaut M."/>
            <person name="Haridas S."/>
            <person name="Labutti K."/>
            <person name="Lindquist E."/>
            <person name="Lipzen A."/>
            <person name="Khouja H.-R."/>
            <person name="Murat C."/>
            <person name="Ohm R."/>
            <person name="Olson A."/>
            <person name="Spatafora J."/>
            <person name="Veneault-Fourrey C."/>
            <person name="Henrissat B."/>
            <person name="Grigoriev I."/>
            <person name="Martin F."/>
            <person name="Perotto S."/>
        </authorList>
    </citation>
    <scope>NUCLEOTIDE SEQUENCE [LARGE SCALE GENOMIC DNA]</scope>
    <source>
        <strain evidence="6 7">E</strain>
    </source>
</reference>
<evidence type="ECO:0000256" key="4">
    <source>
        <dbReference type="ARBA" id="ARBA00023136"/>
    </source>
</evidence>
<evidence type="ECO:0000256" key="1">
    <source>
        <dbReference type="ARBA" id="ARBA00004141"/>
    </source>
</evidence>
<dbReference type="InParanoid" id="A0A2J6T4E6"/>
<comment type="subcellular location">
    <subcellularLocation>
        <location evidence="1">Membrane</location>
        <topology evidence="1">Multi-pass membrane protein</topology>
    </subcellularLocation>
</comment>
<dbReference type="Pfam" id="PF04479">
    <property type="entry name" value="RTA1"/>
    <property type="match status" value="1"/>
</dbReference>
<protein>
    <submittedName>
        <fullName evidence="6">RTA1-domain-containing protein</fullName>
    </submittedName>
</protein>
<dbReference type="GO" id="GO:0005886">
    <property type="term" value="C:plasma membrane"/>
    <property type="evidence" value="ECO:0007669"/>
    <property type="project" value="TreeGrafter"/>
</dbReference>
<evidence type="ECO:0000313" key="6">
    <source>
        <dbReference type="EMBL" id="PMD57879.1"/>
    </source>
</evidence>
<feature type="transmembrane region" description="Helical" evidence="5">
    <location>
        <begin position="354"/>
        <end position="376"/>
    </location>
</feature>
<dbReference type="PANTHER" id="PTHR31465:SF8">
    <property type="entry name" value="DOMAIN PROTEIN, PUTATIVE (AFU_ORTHOLOGUE AFUA_6G14140)-RELATED"/>
    <property type="match status" value="1"/>
</dbReference>
<organism evidence="6 7">
    <name type="scientific">Hyaloscypha bicolor E</name>
    <dbReference type="NCBI Taxonomy" id="1095630"/>
    <lineage>
        <taxon>Eukaryota</taxon>
        <taxon>Fungi</taxon>
        <taxon>Dikarya</taxon>
        <taxon>Ascomycota</taxon>
        <taxon>Pezizomycotina</taxon>
        <taxon>Leotiomycetes</taxon>
        <taxon>Helotiales</taxon>
        <taxon>Hyaloscyphaceae</taxon>
        <taxon>Hyaloscypha</taxon>
        <taxon>Hyaloscypha bicolor</taxon>
    </lineage>
</organism>
<feature type="transmembrane region" description="Helical" evidence="5">
    <location>
        <begin position="136"/>
        <end position="155"/>
    </location>
</feature>
<evidence type="ECO:0000313" key="7">
    <source>
        <dbReference type="Proteomes" id="UP000235371"/>
    </source>
</evidence>
<evidence type="ECO:0000256" key="2">
    <source>
        <dbReference type="ARBA" id="ARBA00022692"/>
    </source>
</evidence>
<keyword evidence="3 5" id="KW-1133">Transmembrane helix</keyword>
<keyword evidence="4 5" id="KW-0472">Membrane</keyword>
<gene>
    <name evidence="6" type="ORF">K444DRAFT_26671</name>
</gene>
<feature type="transmembrane region" description="Helical" evidence="5">
    <location>
        <begin position="249"/>
        <end position="274"/>
    </location>
</feature>
<dbReference type="PANTHER" id="PTHR31465">
    <property type="entry name" value="PROTEIN RTA1-RELATED"/>
    <property type="match status" value="1"/>
</dbReference>
<dbReference type="InterPro" id="IPR007568">
    <property type="entry name" value="RTA1"/>
</dbReference>
<dbReference type="GeneID" id="36579525"/>
<feature type="transmembrane region" description="Helical" evidence="5">
    <location>
        <begin position="209"/>
        <end position="229"/>
    </location>
</feature>
<feature type="transmembrane region" description="Helical" evidence="5">
    <location>
        <begin position="314"/>
        <end position="334"/>
    </location>
</feature>
<feature type="transmembrane region" description="Helical" evidence="5">
    <location>
        <begin position="109"/>
        <end position="129"/>
    </location>
</feature>
<accession>A0A2J6T4E6</accession>
<dbReference type="GO" id="GO:0000324">
    <property type="term" value="C:fungal-type vacuole"/>
    <property type="evidence" value="ECO:0007669"/>
    <property type="project" value="TreeGrafter"/>
</dbReference>
<dbReference type="OrthoDB" id="4521223at2759"/>
<feature type="transmembrane region" description="Helical" evidence="5">
    <location>
        <begin position="167"/>
        <end position="189"/>
    </location>
</feature>
<proteinExistence type="predicted"/>
<keyword evidence="7" id="KW-1185">Reference proteome</keyword>
<keyword evidence="2 5" id="KW-0812">Transmembrane</keyword>
<evidence type="ECO:0000256" key="5">
    <source>
        <dbReference type="SAM" id="Phobius"/>
    </source>
</evidence>
<dbReference type="STRING" id="1095630.A0A2J6T4E6"/>
<name>A0A2J6T4E6_9HELO</name>
<dbReference type="AlphaFoldDB" id="A0A2J6T4E6"/>
<evidence type="ECO:0000256" key="3">
    <source>
        <dbReference type="ARBA" id="ARBA00022989"/>
    </source>
</evidence>
<dbReference type="RefSeq" id="XP_024734783.1">
    <property type="nucleotide sequence ID" value="XM_024871443.1"/>
</dbReference>